<dbReference type="SUPFAM" id="SSF88659">
    <property type="entry name" value="Sigma3 and sigma4 domains of RNA polymerase sigma factors"/>
    <property type="match status" value="1"/>
</dbReference>
<comment type="caution">
    <text evidence="7">The sequence shown here is derived from an EMBL/GenBank/DDBJ whole genome shotgun (WGS) entry which is preliminary data.</text>
</comment>
<dbReference type="InterPro" id="IPR013249">
    <property type="entry name" value="RNA_pol_sigma70_r4_t2"/>
</dbReference>
<evidence type="ECO:0000256" key="5">
    <source>
        <dbReference type="SAM" id="MobiDB-lite"/>
    </source>
</evidence>
<evidence type="ECO:0000313" key="7">
    <source>
        <dbReference type="EMBL" id="HEG91166.1"/>
    </source>
</evidence>
<dbReference type="PANTHER" id="PTHR43133">
    <property type="entry name" value="RNA POLYMERASE ECF-TYPE SIGMA FACTO"/>
    <property type="match status" value="1"/>
</dbReference>
<dbReference type="Gene3D" id="1.10.1740.10">
    <property type="match status" value="1"/>
</dbReference>
<dbReference type="PANTHER" id="PTHR43133:SF51">
    <property type="entry name" value="RNA POLYMERASE SIGMA FACTOR"/>
    <property type="match status" value="1"/>
</dbReference>
<evidence type="ECO:0000256" key="4">
    <source>
        <dbReference type="ARBA" id="ARBA00023163"/>
    </source>
</evidence>
<evidence type="ECO:0000259" key="6">
    <source>
        <dbReference type="Pfam" id="PF08281"/>
    </source>
</evidence>
<dbReference type="Pfam" id="PF08281">
    <property type="entry name" value="Sigma70_r4_2"/>
    <property type="match status" value="1"/>
</dbReference>
<keyword evidence="3" id="KW-0731">Sigma factor</keyword>
<dbReference type="NCBIfam" id="TIGR02937">
    <property type="entry name" value="sigma70-ECF"/>
    <property type="match status" value="1"/>
</dbReference>
<dbReference type="GO" id="GO:0003677">
    <property type="term" value="F:DNA binding"/>
    <property type="evidence" value="ECO:0007669"/>
    <property type="project" value="InterPro"/>
</dbReference>
<keyword evidence="2" id="KW-0805">Transcription regulation</keyword>
<evidence type="ECO:0000256" key="2">
    <source>
        <dbReference type="ARBA" id="ARBA00023015"/>
    </source>
</evidence>
<dbReference type="SUPFAM" id="SSF88946">
    <property type="entry name" value="Sigma2 domain of RNA polymerase sigma factors"/>
    <property type="match status" value="1"/>
</dbReference>
<name>A0A831X1E6_9BACT</name>
<keyword evidence="4" id="KW-0804">Transcription</keyword>
<proteinExistence type="inferred from homology"/>
<evidence type="ECO:0000256" key="1">
    <source>
        <dbReference type="ARBA" id="ARBA00010641"/>
    </source>
</evidence>
<dbReference type="InterPro" id="IPR036388">
    <property type="entry name" value="WH-like_DNA-bd_sf"/>
</dbReference>
<organism evidence="7">
    <name type="scientific">Thermorudis peleae</name>
    <dbReference type="NCBI Taxonomy" id="1382356"/>
    <lineage>
        <taxon>Bacteria</taxon>
        <taxon>Pseudomonadati</taxon>
        <taxon>Thermomicrobiota</taxon>
        <taxon>Thermomicrobia</taxon>
        <taxon>Thermomicrobia incertae sedis</taxon>
        <taxon>Thermorudis</taxon>
    </lineage>
</organism>
<feature type="region of interest" description="Disordered" evidence="5">
    <location>
        <begin position="259"/>
        <end position="279"/>
    </location>
</feature>
<dbReference type="InterPro" id="IPR014284">
    <property type="entry name" value="RNA_pol_sigma-70_dom"/>
</dbReference>
<feature type="domain" description="RNA polymerase sigma factor 70 region 4 type 2" evidence="6">
    <location>
        <begin position="209"/>
        <end position="258"/>
    </location>
</feature>
<sequence length="288" mass="31490">MPKVRASRSHGPPPYSRASPREALLLEPTQGNPPVQSAIAPSSPACSRAGGRAAANPGSLLPPEGAWKETDTVTVVLEGLVVPPDFDLTPELDAVLNRLAHRAKEDPAARNALYEAFAFKIGRFARRCAQRSALHACEPADVEQEAFLVFCELVRRWQGKSSFAGYFFRWFPAMLRQAVARLERGHPAGASSLHDPEPVAAPDHALLVIDELTGLPERELLVLELRVTAGLQLREIAALLGCHPRTVRRILHRARQRLADTGDKTRESGALIDDNEETSDRACQRLSA</sequence>
<evidence type="ECO:0000256" key="3">
    <source>
        <dbReference type="ARBA" id="ARBA00023082"/>
    </source>
</evidence>
<comment type="similarity">
    <text evidence="1">Belongs to the sigma-70 factor family. ECF subfamily.</text>
</comment>
<dbReference type="EMBL" id="DSIY01000166">
    <property type="protein sequence ID" value="HEG91166.1"/>
    <property type="molecule type" value="Genomic_DNA"/>
</dbReference>
<accession>A0A831X1E6</accession>
<dbReference type="InterPro" id="IPR013325">
    <property type="entry name" value="RNA_pol_sigma_r2"/>
</dbReference>
<dbReference type="InterPro" id="IPR013324">
    <property type="entry name" value="RNA_pol_sigma_r3/r4-like"/>
</dbReference>
<dbReference type="AlphaFoldDB" id="A0A831X1E6"/>
<dbReference type="GO" id="GO:0016987">
    <property type="term" value="F:sigma factor activity"/>
    <property type="evidence" value="ECO:0007669"/>
    <property type="project" value="UniProtKB-KW"/>
</dbReference>
<dbReference type="Gene3D" id="1.10.10.10">
    <property type="entry name" value="Winged helix-like DNA-binding domain superfamily/Winged helix DNA-binding domain"/>
    <property type="match status" value="1"/>
</dbReference>
<gene>
    <name evidence="7" type="ORF">ENP34_06955</name>
</gene>
<dbReference type="CDD" id="cd06171">
    <property type="entry name" value="Sigma70_r4"/>
    <property type="match status" value="1"/>
</dbReference>
<dbReference type="GO" id="GO:0006352">
    <property type="term" value="P:DNA-templated transcription initiation"/>
    <property type="evidence" value="ECO:0007669"/>
    <property type="project" value="InterPro"/>
</dbReference>
<feature type="region of interest" description="Disordered" evidence="5">
    <location>
        <begin position="1"/>
        <end position="66"/>
    </location>
</feature>
<reference evidence="7" key="1">
    <citation type="journal article" date="2020" name="mSystems">
        <title>Genome- and Community-Level Interaction Insights into Carbon Utilization and Element Cycling Functions of Hydrothermarchaeota in Hydrothermal Sediment.</title>
        <authorList>
            <person name="Zhou Z."/>
            <person name="Liu Y."/>
            <person name="Xu W."/>
            <person name="Pan J."/>
            <person name="Luo Z.H."/>
            <person name="Li M."/>
        </authorList>
    </citation>
    <scope>NUCLEOTIDE SEQUENCE [LARGE SCALE GENOMIC DNA]</scope>
    <source>
        <strain evidence="7">SpSt-210</strain>
    </source>
</reference>
<dbReference type="InterPro" id="IPR039425">
    <property type="entry name" value="RNA_pol_sigma-70-like"/>
</dbReference>
<protein>
    <submittedName>
        <fullName evidence="7">Sigma-70 family RNA polymerase sigma factor</fullName>
    </submittedName>
</protein>